<comment type="caution">
    <text evidence="3">The sequence shown here is derived from an EMBL/GenBank/DDBJ whole genome shotgun (WGS) entry which is preliminary data.</text>
</comment>
<keyword evidence="1" id="KW-0175">Coiled coil</keyword>
<feature type="compositionally biased region" description="Basic and acidic residues" evidence="2">
    <location>
        <begin position="1"/>
        <end position="24"/>
    </location>
</feature>
<dbReference type="EMBL" id="MFQE01000012">
    <property type="protein sequence ID" value="OGH73843.1"/>
    <property type="molecule type" value="Genomic_DNA"/>
</dbReference>
<evidence type="ECO:0000313" key="3">
    <source>
        <dbReference type="EMBL" id="OGH73843.1"/>
    </source>
</evidence>
<feature type="region of interest" description="Disordered" evidence="2">
    <location>
        <begin position="1"/>
        <end position="68"/>
    </location>
</feature>
<sequence length="247" mass="28667">MLEKQLGGREAYEGWRAPEPRRETPPVAPEVPKAPQEVFKESQNEQRRRETEQGFERQRDGILQDNEQPIKDLDRLKFSFRQKIDEFNKLMERSQGLIQQYVDAQKSLGFFTRKVDVPDLKRTDPGTGEFLRTKAGKEDIQNFLRGAENRMREETNRIKKYLETVSSTMTESYRGDTFAAHLEEQQKSVSELRGNLRKKPEVSVDISKAESQVKRLEIDMQGILSEATGYLKQIESQKEGEALQLTK</sequence>
<evidence type="ECO:0000256" key="2">
    <source>
        <dbReference type="SAM" id="MobiDB-lite"/>
    </source>
</evidence>
<organism evidence="3 4">
    <name type="scientific">Candidatus Magasanikbacteria bacterium RIFCSPHIGHO2_02_FULL_51_14</name>
    <dbReference type="NCBI Taxonomy" id="1798683"/>
    <lineage>
        <taxon>Bacteria</taxon>
        <taxon>Candidatus Magasanikiibacteriota</taxon>
    </lineage>
</organism>
<reference evidence="3 4" key="1">
    <citation type="journal article" date="2016" name="Nat. Commun.">
        <title>Thousands of microbial genomes shed light on interconnected biogeochemical processes in an aquifer system.</title>
        <authorList>
            <person name="Anantharaman K."/>
            <person name="Brown C.T."/>
            <person name="Hug L.A."/>
            <person name="Sharon I."/>
            <person name="Castelle C.J."/>
            <person name="Probst A.J."/>
            <person name="Thomas B.C."/>
            <person name="Singh A."/>
            <person name="Wilkins M.J."/>
            <person name="Karaoz U."/>
            <person name="Brodie E.L."/>
            <person name="Williams K.H."/>
            <person name="Hubbard S.S."/>
            <person name="Banfield J.F."/>
        </authorList>
    </citation>
    <scope>NUCLEOTIDE SEQUENCE [LARGE SCALE GENOMIC DNA]</scope>
</reference>
<gene>
    <name evidence="3" type="ORF">A3C90_02100</name>
</gene>
<dbReference type="STRING" id="1798683.A3C90_02100"/>
<dbReference type="AlphaFoldDB" id="A0A1F6MQY5"/>
<feature type="compositionally biased region" description="Basic and acidic residues" evidence="2">
    <location>
        <begin position="38"/>
        <end position="68"/>
    </location>
</feature>
<dbReference type="Proteomes" id="UP000177457">
    <property type="component" value="Unassembled WGS sequence"/>
</dbReference>
<feature type="coiled-coil region" evidence="1">
    <location>
        <begin position="137"/>
        <end position="164"/>
    </location>
</feature>
<proteinExistence type="predicted"/>
<accession>A0A1F6MQY5</accession>
<evidence type="ECO:0000313" key="4">
    <source>
        <dbReference type="Proteomes" id="UP000177457"/>
    </source>
</evidence>
<protein>
    <submittedName>
        <fullName evidence="3">Uncharacterized protein</fullName>
    </submittedName>
</protein>
<name>A0A1F6MQY5_9BACT</name>
<evidence type="ECO:0000256" key="1">
    <source>
        <dbReference type="SAM" id="Coils"/>
    </source>
</evidence>